<dbReference type="GO" id="GO:0071944">
    <property type="term" value="C:cell periphery"/>
    <property type="evidence" value="ECO:0007669"/>
    <property type="project" value="UniProtKB-ARBA"/>
</dbReference>
<evidence type="ECO:0000256" key="5">
    <source>
        <dbReference type="SAM" id="MobiDB-lite"/>
    </source>
</evidence>
<evidence type="ECO:0000256" key="6">
    <source>
        <dbReference type="SAM" id="Phobius"/>
    </source>
</evidence>
<proteinExistence type="predicted"/>
<evidence type="ECO:0000313" key="8">
    <source>
        <dbReference type="EMBL" id="OCL13238.1"/>
    </source>
</evidence>
<feature type="region of interest" description="Disordered" evidence="5">
    <location>
        <begin position="288"/>
        <end position="322"/>
    </location>
</feature>
<dbReference type="InterPro" id="IPR051694">
    <property type="entry name" value="Immunoregulatory_rcpt-like"/>
</dbReference>
<keyword evidence="4 6" id="KW-0472">Membrane</keyword>
<organism evidence="8 9">
    <name type="scientific">Glonium stellatum</name>
    <dbReference type="NCBI Taxonomy" id="574774"/>
    <lineage>
        <taxon>Eukaryota</taxon>
        <taxon>Fungi</taxon>
        <taxon>Dikarya</taxon>
        <taxon>Ascomycota</taxon>
        <taxon>Pezizomycotina</taxon>
        <taxon>Dothideomycetes</taxon>
        <taxon>Pleosporomycetidae</taxon>
        <taxon>Gloniales</taxon>
        <taxon>Gloniaceae</taxon>
        <taxon>Glonium</taxon>
    </lineage>
</organism>
<sequence>MQSLLYLLEAAALIPIAHCVAFAGPKPTAPSPYRALNGWSPKPTQGPRINELQRRQYDSSETCGWVDGDYLSAIECDIGSTCMLYTAGTVGMAGCCTAFDFQDCYWANTCMDYNTLMSGGCGSACMMNTFIRKCSNTLSPYCVSWTYPSDNVQDYGCGTDPVSTFETVLKDITDSYDSFTTSLFLPYVADSLVTGWESTAAASTTAIGKSRTIATVSDSSSTPSATAASSGSSGFHVTIGLIVGIAAAVLIIIVVIAGLVIFCCMRRRQKKQQVANAAALAVAAASRPQSQHYSNQPMQQQPMAPPPMPAQQPQQPQQQPGYEYFNQPDETKINSQIHAYAIPSPISNPPTPAPAYQTPFPVPNAAYVPSPTASLAPDHGIRPPTAGAVEVAAISVPHTPGGGQGPVFEMGPGK</sequence>
<dbReference type="OrthoDB" id="5347452at2759"/>
<evidence type="ECO:0000256" key="1">
    <source>
        <dbReference type="ARBA" id="ARBA00004167"/>
    </source>
</evidence>
<feature type="transmembrane region" description="Helical" evidence="6">
    <location>
        <begin position="239"/>
        <end position="263"/>
    </location>
</feature>
<dbReference type="AlphaFoldDB" id="A0A8E2FA97"/>
<evidence type="ECO:0000256" key="3">
    <source>
        <dbReference type="ARBA" id="ARBA00022989"/>
    </source>
</evidence>
<dbReference type="EMBL" id="KV748762">
    <property type="protein sequence ID" value="OCL13238.1"/>
    <property type="molecule type" value="Genomic_DNA"/>
</dbReference>
<keyword evidence="9" id="KW-1185">Reference proteome</keyword>
<gene>
    <name evidence="8" type="ORF">AOQ84DRAFT_119279</name>
</gene>
<keyword evidence="2 6" id="KW-0812">Transmembrane</keyword>
<reference evidence="8 9" key="1">
    <citation type="journal article" date="2016" name="Nat. Commun.">
        <title>Ectomycorrhizal ecology is imprinted in the genome of the dominant symbiotic fungus Cenococcum geophilum.</title>
        <authorList>
            <consortium name="DOE Joint Genome Institute"/>
            <person name="Peter M."/>
            <person name="Kohler A."/>
            <person name="Ohm R.A."/>
            <person name="Kuo A."/>
            <person name="Krutzmann J."/>
            <person name="Morin E."/>
            <person name="Arend M."/>
            <person name="Barry K.W."/>
            <person name="Binder M."/>
            <person name="Choi C."/>
            <person name="Clum A."/>
            <person name="Copeland A."/>
            <person name="Grisel N."/>
            <person name="Haridas S."/>
            <person name="Kipfer T."/>
            <person name="LaButti K."/>
            <person name="Lindquist E."/>
            <person name="Lipzen A."/>
            <person name="Maire R."/>
            <person name="Meier B."/>
            <person name="Mihaltcheva S."/>
            <person name="Molinier V."/>
            <person name="Murat C."/>
            <person name="Poggeler S."/>
            <person name="Quandt C.A."/>
            <person name="Sperisen C."/>
            <person name="Tritt A."/>
            <person name="Tisserant E."/>
            <person name="Crous P.W."/>
            <person name="Henrissat B."/>
            <person name="Nehls U."/>
            <person name="Egli S."/>
            <person name="Spatafora J.W."/>
            <person name="Grigoriev I.V."/>
            <person name="Martin F.M."/>
        </authorList>
    </citation>
    <scope>NUCLEOTIDE SEQUENCE [LARGE SCALE GENOMIC DNA]</scope>
    <source>
        <strain evidence="8 9">CBS 207.34</strain>
    </source>
</reference>
<dbReference type="Proteomes" id="UP000250140">
    <property type="component" value="Unassembled WGS sequence"/>
</dbReference>
<comment type="subcellular location">
    <subcellularLocation>
        <location evidence="1">Membrane</location>
        <topology evidence="1">Single-pass membrane protein</topology>
    </subcellularLocation>
</comment>
<dbReference type="CDD" id="cd12087">
    <property type="entry name" value="TM_EGFR-like"/>
    <property type="match status" value="1"/>
</dbReference>
<feature type="signal peptide" evidence="7">
    <location>
        <begin position="1"/>
        <end position="19"/>
    </location>
</feature>
<feature type="compositionally biased region" description="Low complexity" evidence="5">
    <location>
        <begin position="311"/>
        <end position="320"/>
    </location>
</feature>
<name>A0A8E2FA97_9PEZI</name>
<evidence type="ECO:0000256" key="4">
    <source>
        <dbReference type="ARBA" id="ARBA00023136"/>
    </source>
</evidence>
<dbReference type="PANTHER" id="PTHR15549:SF26">
    <property type="entry name" value="AXIAL BUDDING PATTERN PROTEIN 2-RELATED"/>
    <property type="match status" value="1"/>
</dbReference>
<evidence type="ECO:0000256" key="7">
    <source>
        <dbReference type="SAM" id="SignalP"/>
    </source>
</evidence>
<evidence type="ECO:0000313" key="9">
    <source>
        <dbReference type="Proteomes" id="UP000250140"/>
    </source>
</evidence>
<feature type="chain" id="PRO_5034089217" evidence="7">
    <location>
        <begin position="20"/>
        <end position="414"/>
    </location>
</feature>
<dbReference type="PANTHER" id="PTHR15549">
    <property type="entry name" value="PAIRED IMMUNOGLOBULIN-LIKE TYPE 2 RECEPTOR"/>
    <property type="match status" value="1"/>
</dbReference>
<dbReference type="GO" id="GO:0016020">
    <property type="term" value="C:membrane"/>
    <property type="evidence" value="ECO:0007669"/>
    <property type="project" value="UniProtKB-SubCell"/>
</dbReference>
<keyword evidence="7" id="KW-0732">Signal</keyword>
<evidence type="ECO:0000256" key="2">
    <source>
        <dbReference type="ARBA" id="ARBA00022692"/>
    </source>
</evidence>
<keyword evidence="3 6" id="KW-1133">Transmembrane helix</keyword>
<accession>A0A8E2FA97</accession>
<protein>
    <submittedName>
        <fullName evidence="8">Uncharacterized protein</fullName>
    </submittedName>
</protein>